<sequence length="431" mass="46996">MAADGQSRRARCTVARHRGRAAAAGVDSDVALNSRASSRERIQDRERWADADARGDAAQRAEGSKRREQKSAAGSSADGVGQGRAARRDVKLDRRRRGRARGRRRPRYFSRLLRPFPERRRTGTYGRCEAGQANPPSAKLARSRTAGRRNRRARARPQSQAPGSNGTGAPSSPPVPACGNNPPRTHPRDDSRVRTVRTARPRLASATPSSSNPGTAAVPSRALLQRPAAAAGLLLLIEGGGVQRYSAGMAGSQSTQEEAAWRLRCDARASSCLRALAEREQLRSGVLTRSHETTAIWNGRTGTRGGGKESQEMPTSPRRAIGCERARTAHIRVVESCTRRNTVKRRRSCLAYRPTSKGEDHVQEGRQSRGSAHSSGRPIVWTLDSYVPQITIAVGIDGSQVELVDALENKRRYRGNRDDPQGQGRSHLRAN</sequence>
<feature type="compositionally biased region" description="Polar residues" evidence="1">
    <location>
        <begin position="157"/>
        <end position="170"/>
    </location>
</feature>
<dbReference type="Proteomes" id="UP000481861">
    <property type="component" value="Unassembled WGS sequence"/>
</dbReference>
<feature type="region of interest" description="Disordered" evidence="1">
    <location>
        <begin position="297"/>
        <end position="317"/>
    </location>
</feature>
<reference evidence="2 3" key="1">
    <citation type="submission" date="2020-01" db="EMBL/GenBank/DDBJ databases">
        <authorList>
            <consortium name="DOE Joint Genome Institute"/>
            <person name="Haridas S."/>
            <person name="Albert R."/>
            <person name="Binder M."/>
            <person name="Bloem J."/>
            <person name="Labutti K."/>
            <person name="Salamov A."/>
            <person name="Andreopoulos B."/>
            <person name="Baker S.E."/>
            <person name="Barry K."/>
            <person name="Bills G."/>
            <person name="Bluhm B.H."/>
            <person name="Cannon C."/>
            <person name="Castanera R."/>
            <person name="Culley D.E."/>
            <person name="Daum C."/>
            <person name="Ezra D."/>
            <person name="Gonzalez J.B."/>
            <person name="Henrissat B."/>
            <person name="Kuo A."/>
            <person name="Liang C."/>
            <person name="Lipzen A."/>
            <person name="Lutzoni F."/>
            <person name="Magnuson J."/>
            <person name="Mondo S."/>
            <person name="Nolan M."/>
            <person name="Ohm R."/>
            <person name="Pangilinan J."/>
            <person name="Park H.-J.H."/>
            <person name="Ramirez L."/>
            <person name="Alfaro M."/>
            <person name="Sun H."/>
            <person name="Tritt A."/>
            <person name="Yoshinaga Y."/>
            <person name="Zwiers L.-H.L."/>
            <person name="Turgeon B.G."/>
            <person name="Goodwin S.B."/>
            <person name="Spatafora J.W."/>
            <person name="Crous P.W."/>
            <person name="Grigoriev I.V."/>
        </authorList>
    </citation>
    <scope>NUCLEOTIDE SEQUENCE [LARGE SCALE GENOMIC DNA]</scope>
    <source>
        <strain evidence="2 3">CBS 611.86</strain>
    </source>
</reference>
<protein>
    <submittedName>
        <fullName evidence="2">Uncharacterized protein</fullName>
    </submittedName>
</protein>
<feature type="compositionally biased region" description="Basic and acidic residues" evidence="1">
    <location>
        <begin position="356"/>
        <end position="367"/>
    </location>
</feature>
<evidence type="ECO:0000313" key="3">
    <source>
        <dbReference type="Proteomes" id="UP000481861"/>
    </source>
</evidence>
<evidence type="ECO:0000256" key="1">
    <source>
        <dbReference type="SAM" id="MobiDB-lite"/>
    </source>
</evidence>
<name>A0A7C8M5W6_9PLEO</name>
<feature type="compositionally biased region" description="Basic residues" evidence="1">
    <location>
        <begin position="93"/>
        <end position="108"/>
    </location>
</feature>
<feature type="region of interest" description="Disordered" evidence="1">
    <location>
        <begin position="412"/>
        <end position="431"/>
    </location>
</feature>
<accession>A0A7C8M5W6</accession>
<organism evidence="2 3">
    <name type="scientific">Massariosphaeria phaeospora</name>
    <dbReference type="NCBI Taxonomy" id="100035"/>
    <lineage>
        <taxon>Eukaryota</taxon>
        <taxon>Fungi</taxon>
        <taxon>Dikarya</taxon>
        <taxon>Ascomycota</taxon>
        <taxon>Pezizomycotina</taxon>
        <taxon>Dothideomycetes</taxon>
        <taxon>Pleosporomycetidae</taxon>
        <taxon>Pleosporales</taxon>
        <taxon>Pleosporales incertae sedis</taxon>
        <taxon>Massariosphaeria</taxon>
    </lineage>
</organism>
<feature type="compositionally biased region" description="Basic and acidic residues" evidence="1">
    <location>
        <begin position="37"/>
        <end position="70"/>
    </location>
</feature>
<comment type="caution">
    <text evidence="2">The sequence shown here is derived from an EMBL/GenBank/DDBJ whole genome shotgun (WGS) entry which is preliminary data.</text>
</comment>
<evidence type="ECO:0000313" key="2">
    <source>
        <dbReference type="EMBL" id="KAF2869379.1"/>
    </source>
</evidence>
<feature type="region of interest" description="Disordered" evidence="1">
    <location>
        <begin position="1"/>
        <end position="218"/>
    </location>
</feature>
<dbReference type="EMBL" id="JAADJZ010000016">
    <property type="protein sequence ID" value="KAF2869379.1"/>
    <property type="molecule type" value="Genomic_DNA"/>
</dbReference>
<feature type="compositionally biased region" description="Basic residues" evidence="1">
    <location>
        <begin position="8"/>
        <end position="20"/>
    </location>
</feature>
<gene>
    <name evidence="2" type="ORF">BDV95DRAFT_596390</name>
</gene>
<proteinExistence type="predicted"/>
<keyword evidence="3" id="KW-1185">Reference proteome</keyword>
<dbReference type="AlphaFoldDB" id="A0A7C8M5W6"/>
<feature type="region of interest" description="Disordered" evidence="1">
    <location>
        <begin position="354"/>
        <end position="376"/>
    </location>
</feature>
<feature type="compositionally biased region" description="Basic residues" evidence="1">
    <location>
        <begin position="141"/>
        <end position="155"/>
    </location>
</feature>